<dbReference type="SUPFAM" id="SSF53850">
    <property type="entry name" value="Periplasmic binding protein-like II"/>
    <property type="match status" value="1"/>
</dbReference>
<gene>
    <name evidence="4" type="ORF">G3T36_03755</name>
</gene>
<dbReference type="RefSeq" id="WP_163288055.1">
    <property type="nucleotide sequence ID" value="NZ_JAAGWY010000001.1"/>
</dbReference>
<reference evidence="4 5" key="1">
    <citation type="journal article" date="2014" name="J. Microbiol.">
        <title>Diaminobutyricibacter tongyongensis gen. nov., sp. nov. and Homoserinibacter gongjuensis gen. nov., sp. nov. belong to the family Microbacteriaceae.</title>
        <authorList>
            <person name="Kim S.J."/>
            <person name="Ahn J.H."/>
            <person name="Weon H.Y."/>
            <person name="Hamada M."/>
            <person name="Suzuki K."/>
            <person name="Kwon S.W."/>
        </authorList>
    </citation>
    <scope>NUCLEOTIDE SEQUENCE [LARGE SCALE GENOMIC DNA]</scope>
    <source>
        <strain evidence="4 5">NBRC 108724</strain>
    </source>
</reference>
<keyword evidence="3" id="KW-0732">Signal</keyword>
<evidence type="ECO:0000256" key="2">
    <source>
        <dbReference type="ARBA" id="ARBA00022448"/>
    </source>
</evidence>
<protein>
    <submittedName>
        <fullName evidence="4">Extracellular solute-binding protein</fullName>
    </submittedName>
</protein>
<accession>A0A6L9XVF0</accession>
<proteinExistence type="inferred from homology"/>
<keyword evidence="5" id="KW-1185">Reference proteome</keyword>
<dbReference type="EMBL" id="JAAGWY010000001">
    <property type="protein sequence ID" value="NEN04978.1"/>
    <property type="molecule type" value="Genomic_DNA"/>
</dbReference>
<dbReference type="AlphaFoldDB" id="A0A6L9XVF0"/>
<evidence type="ECO:0000313" key="4">
    <source>
        <dbReference type="EMBL" id="NEN04978.1"/>
    </source>
</evidence>
<dbReference type="Proteomes" id="UP000474967">
    <property type="component" value="Unassembled WGS sequence"/>
</dbReference>
<name>A0A6L9XVF0_9MICO</name>
<comment type="similarity">
    <text evidence="1">Belongs to the bacterial solute-binding protein 1 family.</text>
</comment>
<comment type="caution">
    <text evidence="4">The sequence shown here is derived from an EMBL/GenBank/DDBJ whole genome shotgun (WGS) entry which is preliminary data.</text>
</comment>
<sequence length="428" mass="45700">MTAVVMTLAGCNAAGGGGTSANGVTNLKLIMNPGPEADAMSKVMAGYNQGPGTKDKIHVAVDQLSRTDTYAKEATLMSTKSSDYDFYQTASYYIAQHAQYLEPLNLNAGQYYKGALDSLNVSGKQYAIPLDPSVHMVFYRTDLINAMLKDKATYEKISQQVLGKTLDPKSPDQWTWDDYIASAAYFTQQYNSASPTKYGTALQAKNLVYNTMVWDDVLWNLGGNWLDSSGKPNLTSDAAKQAVNVYRTIYTKGLTAPDSDQAEFPETQAALSSGNAAFALQWNAAYDQLNDPKQSPKIAGKIGIARVPGPDHLSHVHTLAVGVNKYGKHVAQAQKFIAYLDTVDAMKSYVAAGGLATMPGALAGQSSASITALQGILKDGTYSEPKLARAFDIYTALASDLSGAWVGQGSVDDALNKANSDLASLSGK</sequence>
<dbReference type="InterPro" id="IPR050490">
    <property type="entry name" value="Bact_solute-bd_prot1"/>
</dbReference>
<dbReference type="PANTHER" id="PTHR43649:SF34">
    <property type="entry name" value="ABC TRANSPORTER PERIPLASMIC-BINDING PROTEIN YCJN-RELATED"/>
    <property type="match status" value="1"/>
</dbReference>
<keyword evidence="2" id="KW-0813">Transport</keyword>
<dbReference type="PANTHER" id="PTHR43649">
    <property type="entry name" value="ARABINOSE-BINDING PROTEIN-RELATED"/>
    <property type="match status" value="1"/>
</dbReference>
<evidence type="ECO:0000313" key="5">
    <source>
        <dbReference type="Proteomes" id="UP000474967"/>
    </source>
</evidence>
<dbReference type="Gene3D" id="3.40.190.10">
    <property type="entry name" value="Periplasmic binding protein-like II"/>
    <property type="match status" value="2"/>
</dbReference>
<organism evidence="4 5">
    <name type="scientific">Leifsonia tongyongensis</name>
    <dbReference type="NCBI Taxonomy" id="1268043"/>
    <lineage>
        <taxon>Bacteria</taxon>
        <taxon>Bacillati</taxon>
        <taxon>Actinomycetota</taxon>
        <taxon>Actinomycetes</taxon>
        <taxon>Micrococcales</taxon>
        <taxon>Microbacteriaceae</taxon>
        <taxon>Leifsonia</taxon>
    </lineage>
</organism>
<evidence type="ECO:0000256" key="3">
    <source>
        <dbReference type="ARBA" id="ARBA00022729"/>
    </source>
</evidence>
<evidence type="ECO:0000256" key="1">
    <source>
        <dbReference type="ARBA" id="ARBA00008520"/>
    </source>
</evidence>